<dbReference type="AlphaFoldDB" id="X6MCB9"/>
<keyword evidence="2" id="KW-0472">Membrane</keyword>
<keyword evidence="5" id="KW-1185">Reference proteome</keyword>
<sequence length="355" mass="42281">MSAGGEKRHILPLTKYSENPNVNFIALILSTDDIIFQVAQWLYPAEVASCRVICKQWSETALDNGLWKWHCLQCFPNKVPRQTLNKSYNHSYFKYYVHNKKIRVQTKKLSYKKKKEMYYVEAEAALPSDENKNLRICPYTKIEYYRYLRFLPAKQETMRNQDNVMTNAQTNKQKQQKEEKKKALKKRITLNIRRAITTQMDLVRYALTKCDPTKFKDFECFFPLRVYRPLPSIVLAIVFYFIFSAVPEKQYDCRVYEGYYNVTKENLIRLSIETDYSINLQMKLRFDETEPGKSDRLHTDEFFGIVNNDDNDIGRINQPPRDETTFATINFPLRHEPYVFIPDKDLNHCMKYFDN</sequence>
<dbReference type="Pfam" id="PF12937">
    <property type="entry name" value="F-box-like"/>
    <property type="match status" value="1"/>
</dbReference>
<evidence type="ECO:0000256" key="2">
    <source>
        <dbReference type="SAM" id="Phobius"/>
    </source>
</evidence>
<evidence type="ECO:0000256" key="1">
    <source>
        <dbReference type="SAM" id="Coils"/>
    </source>
</evidence>
<evidence type="ECO:0000313" key="5">
    <source>
        <dbReference type="Proteomes" id="UP000023152"/>
    </source>
</evidence>
<protein>
    <recommendedName>
        <fullName evidence="3">F-box domain-containing protein</fullName>
    </recommendedName>
</protein>
<gene>
    <name evidence="4" type="ORF">RFI_26287</name>
</gene>
<evidence type="ECO:0000259" key="3">
    <source>
        <dbReference type="Pfam" id="PF12937"/>
    </source>
</evidence>
<reference evidence="4 5" key="1">
    <citation type="journal article" date="2013" name="Curr. Biol.">
        <title>The Genome of the Foraminiferan Reticulomyxa filosa.</title>
        <authorList>
            <person name="Glockner G."/>
            <person name="Hulsmann N."/>
            <person name="Schleicher M."/>
            <person name="Noegel A.A."/>
            <person name="Eichinger L."/>
            <person name="Gallinger C."/>
            <person name="Pawlowski J."/>
            <person name="Sierra R."/>
            <person name="Euteneuer U."/>
            <person name="Pillet L."/>
            <person name="Moustafa A."/>
            <person name="Platzer M."/>
            <person name="Groth M."/>
            <person name="Szafranski K."/>
            <person name="Schliwa M."/>
        </authorList>
    </citation>
    <scope>NUCLEOTIDE SEQUENCE [LARGE SCALE GENOMIC DNA]</scope>
</reference>
<feature type="domain" description="F-box" evidence="3">
    <location>
        <begin position="32"/>
        <end position="73"/>
    </location>
</feature>
<comment type="caution">
    <text evidence="4">The sequence shown here is derived from an EMBL/GenBank/DDBJ whole genome shotgun (WGS) entry which is preliminary data.</text>
</comment>
<organism evidence="4 5">
    <name type="scientific">Reticulomyxa filosa</name>
    <dbReference type="NCBI Taxonomy" id="46433"/>
    <lineage>
        <taxon>Eukaryota</taxon>
        <taxon>Sar</taxon>
        <taxon>Rhizaria</taxon>
        <taxon>Retaria</taxon>
        <taxon>Foraminifera</taxon>
        <taxon>Monothalamids</taxon>
        <taxon>Reticulomyxidae</taxon>
        <taxon>Reticulomyxa</taxon>
    </lineage>
</organism>
<name>X6MCB9_RETFI</name>
<accession>X6MCB9</accession>
<feature type="coiled-coil region" evidence="1">
    <location>
        <begin position="158"/>
        <end position="187"/>
    </location>
</feature>
<keyword evidence="2" id="KW-1133">Transmembrane helix</keyword>
<dbReference type="InterPro" id="IPR001810">
    <property type="entry name" value="F-box_dom"/>
</dbReference>
<dbReference type="Gene3D" id="1.20.1280.50">
    <property type="match status" value="1"/>
</dbReference>
<evidence type="ECO:0000313" key="4">
    <source>
        <dbReference type="EMBL" id="ETO11087.1"/>
    </source>
</evidence>
<proteinExistence type="predicted"/>
<keyword evidence="1" id="KW-0175">Coiled coil</keyword>
<feature type="transmembrane region" description="Helical" evidence="2">
    <location>
        <begin position="226"/>
        <end position="246"/>
    </location>
</feature>
<dbReference type="SUPFAM" id="SSF81383">
    <property type="entry name" value="F-box domain"/>
    <property type="match status" value="1"/>
</dbReference>
<dbReference type="Proteomes" id="UP000023152">
    <property type="component" value="Unassembled WGS sequence"/>
</dbReference>
<dbReference type="InterPro" id="IPR036047">
    <property type="entry name" value="F-box-like_dom_sf"/>
</dbReference>
<dbReference type="EMBL" id="ASPP01022789">
    <property type="protein sequence ID" value="ETO11087.1"/>
    <property type="molecule type" value="Genomic_DNA"/>
</dbReference>
<keyword evidence="2" id="KW-0812">Transmembrane</keyword>